<feature type="region of interest" description="Disordered" evidence="1">
    <location>
        <begin position="1"/>
        <end position="37"/>
    </location>
</feature>
<organism evidence="2">
    <name type="scientific">Arundo donax</name>
    <name type="common">Giant reed</name>
    <name type="synonym">Donax arundinaceus</name>
    <dbReference type="NCBI Taxonomy" id="35708"/>
    <lineage>
        <taxon>Eukaryota</taxon>
        <taxon>Viridiplantae</taxon>
        <taxon>Streptophyta</taxon>
        <taxon>Embryophyta</taxon>
        <taxon>Tracheophyta</taxon>
        <taxon>Spermatophyta</taxon>
        <taxon>Magnoliopsida</taxon>
        <taxon>Liliopsida</taxon>
        <taxon>Poales</taxon>
        <taxon>Poaceae</taxon>
        <taxon>PACMAD clade</taxon>
        <taxon>Arundinoideae</taxon>
        <taxon>Arundineae</taxon>
        <taxon>Arundo</taxon>
    </lineage>
</organism>
<reference evidence="2" key="1">
    <citation type="submission" date="2014-09" db="EMBL/GenBank/DDBJ databases">
        <authorList>
            <person name="Magalhaes I.L.F."/>
            <person name="Oliveira U."/>
            <person name="Santos F.R."/>
            <person name="Vidigal T.H.D.A."/>
            <person name="Brescovit A.D."/>
            <person name="Santos A.J."/>
        </authorList>
    </citation>
    <scope>NUCLEOTIDE SEQUENCE</scope>
    <source>
        <tissue evidence="2">Shoot tissue taken approximately 20 cm above the soil surface</tissue>
    </source>
</reference>
<name>A0A0A9ARJ0_ARUDO</name>
<feature type="compositionally biased region" description="Low complexity" evidence="1">
    <location>
        <begin position="10"/>
        <end position="19"/>
    </location>
</feature>
<evidence type="ECO:0000256" key="1">
    <source>
        <dbReference type="SAM" id="MobiDB-lite"/>
    </source>
</evidence>
<sequence length="99" mass="10887">MRSPAPPAAAPARPSRSPRTTPPPSWSPSPRRRRSGRCRCWGSARRSPATQARRCSCCCRRCPQRCRGRAQTRRRTPSAGSGRTRRSCAPRSALASGSR</sequence>
<reference evidence="2" key="2">
    <citation type="journal article" date="2015" name="Data Brief">
        <title>Shoot transcriptome of the giant reed, Arundo donax.</title>
        <authorList>
            <person name="Barrero R.A."/>
            <person name="Guerrero F.D."/>
            <person name="Moolhuijzen P."/>
            <person name="Goolsby J.A."/>
            <person name="Tidwell J."/>
            <person name="Bellgard S.E."/>
            <person name="Bellgard M.I."/>
        </authorList>
    </citation>
    <scope>NUCLEOTIDE SEQUENCE</scope>
    <source>
        <tissue evidence="2">Shoot tissue taken approximately 20 cm above the soil surface</tissue>
    </source>
</reference>
<accession>A0A0A9ARJ0</accession>
<dbReference type="EMBL" id="GBRH01243516">
    <property type="protein sequence ID" value="JAD54379.1"/>
    <property type="molecule type" value="Transcribed_RNA"/>
</dbReference>
<proteinExistence type="predicted"/>
<feature type="region of interest" description="Disordered" evidence="1">
    <location>
        <begin position="65"/>
        <end position="99"/>
    </location>
</feature>
<evidence type="ECO:0000313" key="2">
    <source>
        <dbReference type="EMBL" id="JAD54379.1"/>
    </source>
</evidence>
<feature type="compositionally biased region" description="Basic residues" evidence="1">
    <location>
        <begin position="65"/>
        <end position="76"/>
    </location>
</feature>
<protein>
    <submittedName>
        <fullName evidence="2">Uncharacterized protein</fullName>
    </submittedName>
</protein>
<dbReference type="AlphaFoldDB" id="A0A0A9ARJ0"/>